<dbReference type="AlphaFoldDB" id="A0A3A8KS57"/>
<evidence type="ECO:0000256" key="1">
    <source>
        <dbReference type="SAM" id="MobiDB-lite"/>
    </source>
</evidence>
<feature type="region of interest" description="Disordered" evidence="1">
    <location>
        <begin position="1"/>
        <end position="63"/>
    </location>
</feature>
<accession>A0A3A8KS57</accession>
<organism evidence="2 3">
    <name type="scientific">Corallococcus carmarthensis</name>
    <dbReference type="NCBI Taxonomy" id="2316728"/>
    <lineage>
        <taxon>Bacteria</taxon>
        <taxon>Pseudomonadati</taxon>
        <taxon>Myxococcota</taxon>
        <taxon>Myxococcia</taxon>
        <taxon>Myxococcales</taxon>
        <taxon>Cystobacterineae</taxon>
        <taxon>Myxococcaceae</taxon>
        <taxon>Corallococcus</taxon>
    </lineage>
</organism>
<proteinExistence type="predicted"/>
<dbReference type="EMBL" id="RAWE01000020">
    <property type="protein sequence ID" value="RKH05252.1"/>
    <property type="molecule type" value="Genomic_DNA"/>
</dbReference>
<name>A0A3A8KS57_9BACT</name>
<keyword evidence="3" id="KW-1185">Reference proteome</keyword>
<feature type="compositionally biased region" description="Polar residues" evidence="1">
    <location>
        <begin position="7"/>
        <end position="17"/>
    </location>
</feature>
<reference evidence="3" key="1">
    <citation type="submission" date="2018-09" db="EMBL/GenBank/DDBJ databases">
        <authorList>
            <person name="Livingstone P.G."/>
            <person name="Whitworth D.E."/>
        </authorList>
    </citation>
    <scope>NUCLEOTIDE SEQUENCE [LARGE SCALE GENOMIC DNA]</scope>
    <source>
        <strain evidence="3">CA043D</strain>
    </source>
</reference>
<gene>
    <name evidence="2" type="ORF">D7X32_08325</name>
</gene>
<evidence type="ECO:0000313" key="3">
    <source>
        <dbReference type="Proteomes" id="UP000268313"/>
    </source>
</evidence>
<dbReference type="Proteomes" id="UP000268313">
    <property type="component" value="Unassembled WGS sequence"/>
</dbReference>
<evidence type="ECO:0000313" key="2">
    <source>
        <dbReference type="EMBL" id="RKH05252.1"/>
    </source>
</evidence>
<dbReference type="RefSeq" id="WP_120601973.1">
    <property type="nucleotide sequence ID" value="NZ_RAWE01000020.1"/>
</dbReference>
<protein>
    <submittedName>
        <fullName evidence="2">Uncharacterized protein</fullName>
    </submittedName>
</protein>
<comment type="caution">
    <text evidence="2">The sequence shown here is derived from an EMBL/GenBank/DDBJ whole genome shotgun (WGS) entry which is preliminary data.</text>
</comment>
<sequence length="63" mass="6958">MSKHKNPSPNDQRSNTKNPERPEHKTPQDNRANQMNPNRPPNPPSNMPSHGGGMTGGDDSSKR</sequence>
<feature type="compositionally biased region" description="Basic and acidic residues" evidence="1">
    <location>
        <begin position="18"/>
        <end position="28"/>
    </location>
</feature>